<feature type="compositionally biased region" description="Basic and acidic residues" evidence="1">
    <location>
        <begin position="10"/>
        <end position="23"/>
    </location>
</feature>
<feature type="region of interest" description="Disordered" evidence="1">
    <location>
        <begin position="46"/>
        <end position="131"/>
    </location>
</feature>
<name>A0A164KMD3_9CRUS</name>
<comment type="caution">
    <text evidence="2">The sequence shown here is derived from an EMBL/GenBank/DDBJ whole genome shotgun (WGS) entry which is preliminary data.</text>
</comment>
<evidence type="ECO:0000256" key="1">
    <source>
        <dbReference type="SAM" id="MobiDB-lite"/>
    </source>
</evidence>
<feature type="region of interest" description="Disordered" evidence="1">
    <location>
        <begin position="203"/>
        <end position="249"/>
    </location>
</feature>
<keyword evidence="3" id="KW-1185">Reference proteome</keyword>
<feature type="region of interest" description="Disordered" evidence="1">
    <location>
        <begin position="162"/>
        <end position="187"/>
    </location>
</feature>
<dbReference type="Proteomes" id="UP000076858">
    <property type="component" value="Unassembled WGS sequence"/>
</dbReference>
<feature type="compositionally biased region" description="Basic and acidic residues" evidence="1">
    <location>
        <begin position="234"/>
        <end position="243"/>
    </location>
</feature>
<feature type="compositionally biased region" description="Basic and acidic residues" evidence="1">
    <location>
        <begin position="162"/>
        <end position="171"/>
    </location>
</feature>
<evidence type="ECO:0000313" key="3">
    <source>
        <dbReference type="Proteomes" id="UP000076858"/>
    </source>
</evidence>
<organism evidence="2 3">
    <name type="scientific">Daphnia magna</name>
    <dbReference type="NCBI Taxonomy" id="35525"/>
    <lineage>
        <taxon>Eukaryota</taxon>
        <taxon>Metazoa</taxon>
        <taxon>Ecdysozoa</taxon>
        <taxon>Arthropoda</taxon>
        <taxon>Crustacea</taxon>
        <taxon>Branchiopoda</taxon>
        <taxon>Diplostraca</taxon>
        <taxon>Cladocera</taxon>
        <taxon>Anomopoda</taxon>
        <taxon>Daphniidae</taxon>
        <taxon>Daphnia</taxon>
    </lineage>
</organism>
<feature type="region of interest" description="Disordered" evidence="1">
    <location>
        <begin position="1"/>
        <end position="23"/>
    </location>
</feature>
<dbReference type="AlphaFoldDB" id="A0A164KMD3"/>
<dbReference type="EMBL" id="LRGB01003275">
    <property type="protein sequence ID" value="KZS03388.1"/>
    <property type="molecule type" value="Genomic_DNA"/>
</dbReference>
<protein>
    <submittedName>
        <fullName evidence="2">Uncharacterized protein</fullName>
    </submittedName>
</protein>
<evidence type="ECO:0000313" key="2">
    <source>
        <dbReference type="EMBL" id="KZS03388.1"/>
    </source>
</evidence>
<dbReference type="OrthoDB" id="6382106at2759"/>
<proteinExistence type="predicted"/>
<accession>A0A164KMD3</accession>
<gene>
    <name evidence="2" type="ORF">APZ42_033859</name>
</gene>
<reference evidence="2 3" key="1">
    <citation type="submission" date="2016-03" db="EMBL/GenBank/DDBJ databases">
        <title>EvidentialGene: Evidence-directed Construction of Genes on Genomes.</title>
        <authorList>
            <person name="Gilbert D.G."/>
            <person name="Choi J.-H."/>
            <person name="Mockaitis K."/>
            <person name="Colbourne J."/>
            <person name="Pfrender M."/>
        </authorList>
    </citation>
    <scope>NUCLEOTIDE SEQUENCE [LARGE SCALE GENOMIC DNA]</scope>
    <source>
        <strain evidence="2 3">Xinb3</strain>
        <tissue evidence="2">Complete organism</tissue>
    </source>
</reference>
<sequence>MSHGRSAIADAKEKSRRRAAEEAAKKIHTYYSGVRAATPLGRSQLKAVDAASARVKSRSRGPPGEASELTPGLRVACLPSEVSRPREVQDPAQFRSDSELQGEEFERAWSGQDYRNPGAGSAVSEGTYEPRAARKQCKGAHEEGNGREVNVWTRAGDVERQEERLIDRDQEPLSQWKRTGDPNLLGTQGLVTVSQKVCKVSAQAEDETGEKSAAGVEADTTGVIIRSSGTDSSHLSEDPRADSFWRIPS</sequence>